<dbReference type="EMBL" id="VFML01000001">
    <property type="protein sequence ID" value="TQJ03223.1"/>
    <property type="molecule type" value="Genomic_DNA"/>
</dbReference>
<name>A0A542DJF6_AMYCI</name>
<feature type="compositionally biased region" description="Low complexity" evidence="1">
    <location>
        <begin position="414"/>
        <end position="427"/>
    </location>
</feature>
<dbReference type="PANTHER" id="PTHR33371">
    <property type="entry name" value="INTERMEMBRANE PHOSPHOLIPID TRANSPORT SYSTEM BINDING PROTEIN MLAD-RELATED"/>
    <property type="match status" value="1"/>
</dbReference>
<evidence type="ECO:0000313" key="5">
    <source>
        <dbReference type="Proteomes" id="UP000320876"/>
    </source>
</evidence>
<dbReference type="RefSeq" id="WP_141998780.1">
    <property type="nucleotide sequence ID" value="NZ_VFML01000001.1"/>
</dbReference>
<dbReference type="AlphaFoldDB" id="A0A542DJF6"/>
<dbReference type="Pfam" id="PF02470">
    <property type="entry name" value="MlaD"/>
    <property type="match status" value="1"/>
</dbReference>
<dbReference type="Pfam" id="PF11887">
    <property type="entry name" value="Mce4_CUP1"/>
    <property type="match status" value="1"/>
</dbReference>
<dbReference type="InterPro" id="IPR024516">
    <property type="entry name" value="Mce_C"/>
</dbReference>
<dbReference type="InterPro" id="IPR003399">
    <property type="entry name" value="Mce/MlaD"/>
</dbReference>
<organism evidence="4 5">
    <name type="scientific">Amycolatopsis cihanbeyliensis</name>
    <dbReference type="NCBI Taxonomy" id="1128664"/>
    <lineage>
        <taxon>Bacteria</taxon>
        <taxon>Bacillati</taxon>
        <taxon>Actinomycetota</taxon>
        <taxon>Actinomycetes</taxon>
        <taxon>Pseudonocardiales</taxon>
        <taxon>Pseudonocardiaceae</taxon>
        <taxon>Amycolatopsis</taxon>
    </lineage>
</organism>
<feature type="region of interest" description="Disordered" evidence="1">
    <location>
        <begin position="333"/>
        <end position="427"/>
    </location>
</feature>
<evidence type="ECO:0000259" key="3">
    <source>
        <dbReference type="Pfam" id="PF11887"/>
    </source>
</evidence>
<dbReference type="NCBIfam" id="TIGR00996">
    <property type="entry name" value="Mtu_fam_mce"/>
    <property type="match status" value="1"/>
</dbReference>
<dbReference type="OrthoDB" id="4741753at2"/>
<feature type="domain" description="Mce/MlaD" evidence="2">
    <location>
        <begin position="39"/>
        <end position="114"/>
    </location>
</feature>
<sequence>MLVRRTRLQLVAFAVISVVAVVYALIRFTDVERAFGAGGYTVRLQLDESGGIFSNAEVTYRGYNIGRVGELRLTESGLEAALDIEPDAPPVPTDLRAVVANRSAVGEQYVDLQPVSPGAPFLADGSVIPAEKTKTPVSTAEVVEDLDSLAASVPTDSLRTVVDESYDAFSGTGRDLQILMDTARSFTRSAQEYLPETVTLIEQGGTVLRTQNELAGSMKSFSSDLNKLSETLKSSDADIRELISITPQVANQVSEVIAESGPGLGALLANLLTTSNLIEPRQDGLEQMLVTYPLLSVGAQTVAPGDGTAHLGLALNFFDPPTCTKGYPRAQAEMEGEQGGYRAGSNTEPRPPDREAYCAEPKGSPISVRGSQNAPYHGVPQLPTDEQVEANKNRSAEQLASLRGVPGPAGGPALTRMGLPRLLGLPG</sequence>
<proteinExistence type="predicted"/>
<reference evidence="4 5" key="1">
    <citation type="submission" date="2019-06" db="EMBL/GenBank/DDBJ databases">
        <title>Sequencing the genomes of 1000 actinobacteria strains.</title>
        <authorList>
            <person name="Klenk H.-P."/>
        </authorList>
    </citation>
    <scope>NUCLEOTIDE SEQUENCE [LARGE SCALE GENOMIC DNA]</scope>
    <source>
        <strain evidence="4 5">DSM 45679</strain>
    </source>
</reference>
<gene>
    <name evidence="4" type="ORF">FB471_2975</name>
</gene>
<dbReference type="InterPro" id="IPR005693">
    <property type="entry name" value="Mce"/>
</dbReference>
<dbReference type="PANTHER" id="PTHR33371:SF16">
    <property type="entry name" value="MCE-FAMILY PROTEIN MCE3F"/>
    <property type="match status" value="1"/>
</dbReference>
<dbReference type="InterPro" id="IPR052336">
    <property type="entry name" value="MlaD_Phospholipid_Transporter"/>
</dbReference>
<feature type="domain" description="Mammalian cell entry C-terminal" evidence="3">
    <location>
        <begin position="122"/>
        <end position="341"/>
    </location>
</feature>
<evidence type="ECO:0000313" key="4">
    <source>
        <dbReference type="EMBL" id="TQJ03223.1"/>
    </source>
</evidence>
<accession>A0A542DJF6</accession>
<dbReference type="GO" id="GO:0005576">
    <property type="term" value="C:extracellular region"/>
    <property type="evidence" value="ECO:0007669"/>
    <property type="project" value="TreeGrafter"/>
</dbReference>
<dbReference type="Proteomes" id="UP000320876">
    <property type="component" value="Unassembled WGS sequence"/>
</dbReference>
<keyword evidence="5" id="KW-1185">Reference proteome</keyword>
<evidence type="ECO:0000256" key="1">
    <source>
        <dbReference type="SAM" id="MobiDB-lite"/>
    </source>
</evidence>
<evidence type="ECO:0000259" key="2">
    <source>
        <dbReference type="Pfam" id="PF02470"/>
    </source>
</evidence>
<protein>
    <submittedName>
        <fullName evidence="4">Phospholipid/cholesterol/gamma-HCH transport system substrate-binding protein</fullName>
    </submittedName>
</protein>
<comment type="caution">
    <text evidence="4">The sequence shown here is derived from an EMBL/GenBank/DDBJ whole genome shotgun (WGS) entry which is preliminary data.</text>
</comment>